<comment type="subunit">
    <text evidence="3 16">Monomer.</text>
</comment>
<evidence type="ECO:0000256" key="14">
    <source>
        <dbReference type="ARBA" id="ARBA00023204"/>
    </source>
</evidence>
<accession>E4T8Q8</accession>
<keyword evidence="5 16" id="KW-0963">Cytoplasm</keyword>
<dbReference type="GO" id="GO:0003684">
    <property type="term" value="F:damaged DNA binding"/>
    <property type="evidence" value="ECO:0007669"/>
    <property type="project" value="InterPro"/>
</dbReference>
<dbReference type="InterPro" id="IPR043502">
    <property type="entry name" value="DNA/RNA_pol_sf"/>
</dbReference>
<dbReference type="Proteomes" id="UP000008718">
    <property type="component" value="Chromosome"/>
</dbReference>
<dbReference type="InterPro" id="IPR017961">
    <property type="entry name" value="DNA_pol_Y-fam_little_finger"/>
</dbReference>
<evidence type="ECO:0000256" key="7">
    <source>
        <dbReference type="ARBA" id="ARBA00022695"/>
    </source>
</evidence>
<protein>
    <recommendedName>
        <fullName evidence="16">DNA polymerase IV</fullName>
        <shortName evidence="16">Pol IV</shortName>
        <ecNumber evidence="16">2.7.7.7</ecNumber>
    </recommendedName>
</protein>
<evidence type="ECO:0000256" key="16">
    <source>
        <dbReference type="HAMAP-Rule" id="MF_01113"/>
    </source>
</evidence>
<dbReference type="eggNOG" id="COG0389">
    <property type="taxonomic scope" value="Bacteria"/>
</dbReference>
<proteinExistence type="inferred from homology"/>
<name>E4T8Q8_PALPW</name>
<dbReference type="InterPro" id="IPR053848">
    <property type="entry name" value="IMS_HHH_1"/>
</dbReference>
<dbReference type="InterPro" id="IPR043128">
    <property type="entry name" value="Rev_trsase/Diguanyl_cyclase"/>
</dbReference>
<dbReference type="SUPFAM" id="SSF100879">
    <property type="entry name" value="Lesion bypass DNA polymerase (Y-family), little finger domain"/>
    <property type="match status" value="1"/>
</dbReference>
<evidence type="ECO:0000256" key="2">
    <source>
        <dbReference type="ARBA" id="ARBA00010945"/>
    </source>
</evidence>
<dbReference type="HOGENOM" id="CLU_012348_1_2_10"/>
<organism evidence="18 19">
    <name type="scientific">Paludibacter propionicigenes (strain DSM 17365 / JCM 13257 / WB4)</name>
    <dbReference type="NCBI Taxonomy" id="694427"/>
    <lineage>
        <taxon>Bacteria</taxon>
        <taxon>Pseudomonadati</taxon>
        <taxon>Bacteroidota</taxon>
        <taxon>Bacteroidia</taxon>
        <taxon>Bacteroidales</taxon>
        <taxon>Paludibacteraceae</taxon>
        <taxon>Paludibacter</taxon>
    </lineage>
</organism>
<keyword evidence="11 16" id="KW-0460">Magnesium</keyword>
<keyword evidence="8 16" id="KW-0235">DNA replication</keyword>
<keyword evidence="13 16" id="KW-0238">DNA-binding</keyword>
<dbReference type="Gene3D" id="1.10.150.20">
    <property type="entry name" value="5' to 3' exonuclease, C-terminal subdomain"/>
    <property type="match status" value="1"/>
</dbReference>
<dbReference type="InterPro" id="IPR022880">
    <property type="entry name" value="DNApol_IV"/>
</dbReference>
<keyword evidence="9 16" id="KW-0479">Metal-binding</keyword>
<keyword evidence="7 16" id="KW-0548">Nucleotidyltransferase</keyword>
<evidence type="ECO:0000256" key="6">
    <source>
        <dbReference type="ARBA" id="ARBA00022679"/>
    </source>
</evidence>
<keyword evidence="6 16" id="KW-0808">Transferase</keyword>
<sequence>MRKIIHIDMDAFFASIEQRDNADYRGKPLAVGYSGARGVVAASSYEARRYGVHSAMASKTALRKCPHLIFVMPRFDVYKSVSRQIMEIFHEYTDLVEPLSLDEAFLDVTENHKQIATATQIAKEIKQKIRETVGLTASAGVSFNKFLAKIASDYNKPDGLFVITPKAAEQFVDTLPIERFFGVGKVTAERMHQLGIKTGADLKQWSEQGLVTNFGKVGHMYYQNARAIDNRPVESQRIRKSVSSETTFAIDTDIYEEILPELDVLTREVVDYIQKKDFKGRTASIKLKFSDFRVITRSKTFPTPVSDYETLYGAGKEMLKLVDLSPKIRLIGIGVKNNEEEVSWGDAIQLRIEFKEDELNE</sequence>
<dbReference type="GO" id="GO:0003887">
    <property type="term" value="F:DNA-directed DNA polymerase activity"/>
    <property type="evidence" value="ECO:0007669"/>
    <property type="project" value="UniProtKB-UniRule"/>
</dbReference>
<dbReference type="OrthoDB" id="9808813at2"/>
<evidence type="ECO:0000313" key="19">
    <source>
        <dbReference type="Proteomes" id="UP000008718"/>
    </source>
</evidence>
<keyword evidence="12 16" id="KW-0239">DNA-directed DNA polymerase</keyword>
<keyword evidence="19" id="KW-1185">Reference proteome</keyword>
<feature type="active site" evidence="16">
    <location>
        <position position="103"/>
    </location>
</feature>
<dbReference type="PANTHER" id="PTHR11076">
    <property type="entry name" value="DNA REPAIR POLYMERASE UMUC / TRANSFERASE FAMILY MEMBER"/>
    <property type="match status" value="1"/>
</dbReference>
<dbReference type="Gene3D" id="3.30.70.270">
    <property type="match status" value="1"/>
</dbReference>
<gene>
    <name evidence="16" type="primary">dinB</name>
    <name evidence="18" type="ordered locus">Palpr_3039</name>
</gene>
<evidence type="ECO:0000256" key="13">
    <source>
        <dbReference type="ARBA" id="ARBA00023125"/>
    </source>
</evidence>
<dbReference type="NCBIfam" id="NF002677">
    <property type="entry name" value="PRK02406.1"/>
    <property type="match status" value="1"/>
</dbReference>
<dbReference type="PANTHER" id="PTHR11076:SF33">
    <property type="entry name" value="DNA POLYMERASE KAPPA"/>
    <property type="match status" value="1"/>
</dbReference>
<reference key="1">
    <citation type="submission" date="2010-11" db="EMBL/GenBank/DDBJ databases">
        <title>The complete genome of Paludibacter propionicigenes DSM 17365.</title>
        <authorList>
            <consortium name="US DOE Joint Genome Institute (JGI-PGF)"/>
            <person name="Lucas S."/>
            <person name="Copeland A."/>
            <person name="Lapidus A."/>
            <person name="Bruce D."/>
            <person name="Goodwin L."/>
            <person name="Pitluck S."/>
            <person name="Kyrpides N."/>
            <person name="Mavromatis K."/>
            <person name="Ivanova N."/>
            <person name="Munk A.C."/>
            <person name="Brettin T."/>
            <person name="Detter J.C."/>
            <person name="Han C."/>
            <person name="Tapia R."/>
            <person name="Land M."/>
            <person name="Hauser L."/>
            <person name="Markowitz V."/>
            <person name="Cheng J.-F."/>
            <person name="Hugenholtz P."/>
            <person name="Woyke T."/>
            <person name="Wu D."/>
            <person name="Gronow S."/>
            <person name="Wellnitz S."/>
            <person name="Brambilla E."/>
            <person name="Klenk H.-P."/>
            <person name="Eisen J.A."/>
        </authorList>
    </citation>
    <scope>NUCLEOTIDE SEQUENCE</scope>
    <source>
        <strain>WB4</strain>
    </source>
</reference>
<feature type="domain" description="UmuC" evidence="17">
    <location>
        <begin position="4"/>
        <end position="184"/>
    </location>
</feature>
<dbReference type="Gene3D" id="3.30.1490.100">
    <property type="entry name" value="DNA polymerase, Y-family, little finger domain"/>
    <property type="match status" value="1"/>
</dbReference>
<dbReference type="GO" id="GO:0009432">
    <property type="term" value="P:SOS response"/>
    <property type="evidence" value="ECO:0007669"/>
    <property type="project" value="TreeGrafter"/>
</dbReference>
<dbReference type="HAMAP" id="MF_01113">
    <property type="entry name" value="DNApol_IV"/>
    <property type="match status" value="1"/>
</dbReference>
<keyword evidence="10 16" id="KW-0227">DNA damage</keyword>
<feature type="site" description="Substrate discrimination" evidence="16">
    <location>
        <position position="13"/>
    </location>
</feature>
<evidence type="ECO:0000256" key="1">
    <source>
        <dbReference type="ARBA" id="ARBA00004496"/>
    </source>
</evidence>
<dbReference type="AlphaFoldDB" id="E4T8Q8"/>
<dbReference type="FunFam" id="3.30.70.270:FF:000002">
    <property type="entry name" value="DNA polymerase IV"/>
    <property type="match status" value="1"/>
</dbReference>
<reference evidence="18 19" key="2">
    <citation type="journal article" date="2011" name="Stand. Genomic Sci.">
        <title>Complete genome sequence of Paludibacter propionicigenes type strain (WB4).</title>
        <authorList>
            <person name="Gronow S."/>
            <person name="Munk C."/>
            <person name="Lapidus A."/>
            <person name="Nolan M."/>
            <person name="Lucas S."/>
            <person name="Hammon N."/>
            <person name="Deshpande S."/>
            <person name="Cheng J.F."/>
            <person name="Tapia R."/>
            <person name="Han C."/>
            <person name="Goodwin L."/>
            <person name="Pitluck S."/>
            <person name="Liolios K."/>
            <person name="Ivanova N."/>
            <person name="Mavromatis K."/>
            <person name="Mikhailova N."/>
            <person name="Pati A."/>
            <person name="Chen A."/>
            <person name="Palaniappan K."/>
            <person name="Land M."/>
            <person name="Hauser L."/>
            <person name="Chang Y.J."/>
            <person name="Jeffries C.D."/>
            <person name="Brambilla E."/>
            <person name="Rohde M."/>
            <person name="Goker M."/>
            <person name="Detter J.C."/>
            <person name="Woyke T."/>
            <person name="Bristow J."/>
            <person name="Eisen J.A."/>
            <person name="Markowitz V."/>
            <person name="Hugenholtz P."/>
            <person name="Kyrpides N.C."/>
            <person name="Klenk H.P."/>
        </authorList>
    </citation>
    <scope>NUCLEOTIDE SEQUENCE [LARGE SCALE GENOMIC DNA]</scope>
    <source>
        <strain evidence="19">DSM 17365 / JCM 13257 / WB4</strain>
    </source>
</reference>
<dbReference type="EC" id="2.7.7.7" evidence="16"/>
<comment type="cofactor">
    <cofactor evidence="16">
        <name>Mg(2+)</name>
        <dbReference type="ChEBI" id="CHEBI:18420"/>
    </cofactor>
    <text evidence="16">Binds 2 magnesium ions per subunit.</text>
</comment>
<dbReference type="SUPFAM" id="SSF56672">
    <property type="entry name" value="DNA/RNA polymerases"/>
    <property type="match status" value="1"/>
</dbReference>
<comment type="similarity">
    <text evidence="2 16">Belongs to the DNA polymerase type-Y family.</text>
</comment>
<evidence type="ECO:0000256" key="4">
    <source>
        <dbReference type="ARBA" id="ARBA00022457"/>
    </source>
</evidence>
<evidence type="ECO:0000256" key="8">
    <source>
        <dbReference type="ARBA" id="ARBA00022705"/>
    </source>
</evidence>
<dbReference type="FunFam" id="3.40.1170.60:FF:000001">
    <property type="entry name" value="DNA polymerase IV"/>
    <property type="match status" value="1"/>
</dbReference>
<feature type="binding site" evidence="16">
    <location>
        <position position="8"/>
    </location>
    <ligand>
        <name>Mg(2+)</name>
        <dbReference type="ChEBI" id="CHEBI:18420"/>
    </ligand>
</feature>
<evidence type="ECO:0000256" key="11">
    <source>
        <dbReference type="ARBA" id="ARBA00022842"/>
    </source>
</evidence>
<dbReference type="PROSITE" id="PS50173">
    <property type="entry name" value="UMUC"/>
    <property type="match status" value="1"/>
</dbReference>
<dbReference type="RefSeq" id="WP_013446536.1">
    <property type="nucleotide sequence ID" value="NC_014734.1"/>
</dbReference>
<dbReference type="InterPro" id="IPR036775">
    <property type="entry name" value="DNA_pol_Y-fam_lit_finger_sf"/>
</dbReference>
<dbReference type="GO" id="GO:0005829">
    <property type="term" value="C:cytosol"/>
    <property type="evidence" value="ECO:0007669"/>
    <property type="project" value="TreeGrafter"/>
</dbReference>
<dbReference type="InterPro" id="IPR001126">
    <property type="entry name" value="UmuC"/>
</dbReference>
<comment type="catalytic activity">
    <reaction evidence="15 16">
        <text>DNA(n) + a 2'-deoxyribonucleoside 5'-triphosphate = DNA(n+1) + diphosphate</text>
        <dbReference type="Rhea" id="RHEA:22508"/>
        <dbReference type="Rhea" id="RHEA-COMP:17339"/>
        <dbReference type="Rhea" id="RHEA-COMP:17340"/>
        <dbReference type="ChEBI" id="CHEBI:33019"/>
        <dbReference type="ChEBI" id="CHEBI:61560"/>
        <dbReference type="ChEBI" id="CHEBI:173112"/>
        <dbReference type="EC" id="2.7.7.7"/>
    </reaction>
</comment>
<dbReference type="NCBIfam" id="NF010731">
    <property type="entry name" value="PRK14133.1"/>
    <property type="match status" value="1"/>
</dbReference>
<dbReference type="Pfam" id="PF00817">
    <property type="entry name" value="IMS"/>
    <property type="match status" value="1"/>
</dbReference>
<dbReference type="GO" id="GO:0042276">
    <property type="term" value="P:error-prone translesion synthesis"/>
    <property type="evidence" value="ECO:0007669"/>
    <property type="project" value="TreeGrafter"/>
</dbReference>
<dbReference type="STRING" id="694427.Palpr_3039"/>
<evidence type="ECO:0000259" key="17">
    <source>
        <dbReference type="PROSITE" id="PS50173"/>
    </source>
</evidence>
<dbReference type="GO" id="GO:0006281">
    <property type="term" value="P:DNA repair"/>
    <property type="evidence" value="ECO:0007669"/>
    <property type="project" value="UniProtKB-UniRule"/>
</dbReference>
<dbReference type="KEGG" id="ppn:Palpr_3039"/>
<evidence type="ECO:0000256" key="5">
    <source>
        <dbReference type="ARBA" id="ARBA00022490"/>
    </source>
</evidence>
<evidence type="ECO:0000256" key="9">
    <source>
        <dbReference type="ARBA" id="ARBA00022723"/>
    </source>
</evidence>
<evidence type="ECO:0000256" key="15">
    <source>
        <dbReference type="ARBA" id="ARBA00049244"/>
    </source>
</evidence>
<dbReference type="EMBL" id="CP002345">
    <property type="protein sequence ID" value="ADQ81167.1"/>
    <property type="molecule type" value="Genomic_DNA"/>
</dbReference>
<dbReference type="InterPro" id="IPR050116">
    <property type="entry name" value="DNA_polymerase-Y"/>
</dbReference>
<comment type="function">
    <text evidence="16">Poorly processive, error-prone DNA polymerase involved in untargeted mutagenesis. Copies undamaged DNA at stalled replication forks, which arise in vivo from mismatched or misaligned primer ends. These misaligned primers can be extended by PolIV. Exhibits no 3'-5' exonuclease (proofreading) activity. May be involved in translesional synthesis, in conjunction with the beta clamp from PolIII.</text>
</comment>
<dbReference type="Gene3D" id="3.40.1170.60">
    <property type="match status" value="1"/>
</dbReference>
<dbReference type="FunFam" id="1.10.150.20:FF:000019">
    <property type="entry name" value="DNA polymerase IV"/>
    <property type="match status" value="1"/>
</dbReference>
<dbReference type="GO" id="GO:0006261">
    <property type="term" value="P:DNA-templated DNA replication"/>
    <property type="evidence" value="ECO:0007669"/>
    <property type="project" value="UniProtKB-UniRule"/>
</dbReference>
<dbReference type="Pfam" id="PF11799">
    <property type="entry name" value="IMS_C"/>
    <property type="match status" value="1"/>
</dbReference>
<feature type="binding site" evidence="16">
    <location>
        <position position="102"/>
    </location>
    <ligand>
        <name>Mg(2+)</name>
        <dbReference type="ChEBI" id="CHEBI:18420"/>
    </ligand>
</feature>
<dbReference type="FunFam" id="3.30.1490.100:FF:000004">
    <property type="entry name" value="DNA polymerase IV"/>
    <property type="match status" value="1"/>
</dbReference>
<evidence type="ECO:0000256" key="12">
    <source>
        <dbReference type="ARBA" id="ARBA00022932"/>
    </source>
</evidence>
<comment type="subcellular location">
    <subcellularLocation>
        <location evidence="1 16">Cytoplasm</location>
    </subcellularLocation>
</comment>
<evidence type="ECO:0000256" key="3">
    <source>
        <dbReference type="ARBA" id="ARBA00011245"/>
    </source>
</evidence>
<evidence type="ECO:0000313" key="18">
    <source>
        <dbReference type="EMBL" id="ADQ81167.1"/>
    </source>
</evidence>
<evidence type="ECO:0000256" key="10">
    <source>
        <dbReference type="ARBA" id="ARBA00022763"/>
    </source>
</evidence>
<dbReference type="Pfam" id="PF21999">
    <property type="entry name" value="IMS_HHH_1"/>
    <property type="match status" value="1"/>
</dbReference>
<dbReference type="CDD" id="cd03586">
    <property type="entry name" value="PolY_Pol_IV_kappa"/>
    <property type="match status" value="1"/>
</dbReference>
<dbReference type="GO" id="GO:0000287">
    <property type="term" value="F:magnesium ion binding"/>
    <property type="evidence" value="ECO:0007669"/>
    <property type="project" value="UniProtKB-UniRule"/>
</dbReference>
<keyword evidence="4 16" id="KW-0515">Mutator protein</keyword>
<keyword evidence="14 16" id="KW-0234">DNA repair</keyword>